<sequence>MASPHLSAIAALAGVTVWAQKRRLRGCSRCSSIITGRLRIILMGLLQVPSPFDLGTQGNGRECAPLVRFSSKGSGFDVQR</sequence>
<organism evidence="1 2">
    <name type="scientific">Pterulicium gracile</name>
    <dbReference type="NCBI Taxonomy" id="1884261"/>
    <lineage>
        <taxon>Eukaryota</taxon>
        <taxon>Fungi</taxon>
        <taxon>Dikarya</taxon>
        <taxon>Basidiomycota</taxon>
        <taxon>Agaricomycotina</taxon>
        <taxon>Agaricomycetes</taxon>
        <taxon>Agaricomycetidae</taxon>
        <taxon>Agaricales</taxon>
        <taxon>Pleurotineae</taxon>
        <taxon>Pterulaceae</taxon>
        <taxon>Pterulicium</taxon>
    </lineage>
</organism>
<dbReference type="Proteomes" id="UP000305067">
    <property type="component" value="Unassembled WGS sequence"/>
</dbReference>
<dbReference type="AlphaFoldDB" id="A0A5C3Q876"/>
<accession>A0A5C3Q876</accession>
<reference evidence="1 2" key="1">
    <citation type="journal article" date="2019" name="Nat. Ecol. Evol.">
        <title>Megaphylogeny resolves global patterns of mushroom evolution.</title>
        <authorList>
            <person name="Varga T."/>
            <person name="Krizsan K."/>
            <person name="Foldi C."/>
            <person name="Dima B."/>
            <person name="Sanchez-Garcia M."/>
            <person name="Sanchez-Ramirez S."/>
            <person name="Szollosi G.J."/>
            <person name="Szarkandi J.G."/>
            <person name="Papp V."/>
            <person name="Albert L."/>
            <person name="Andreopoulos W."/>
            <person name="Angelini C."/>
            <person name="Antonin V."/>
            <person name="Barry K.W."/>
            <person name="Bougher N.L."/>
            <person name="Buchanan P."/>
            <person name="Buyck B."/>
            <person name="Bense V."/>
            <person name="Catcheside P."/>
            <person name="Chovatia M."/>
            <person name="Cooper J."/>
            <person name="Damon W."/>
            <person name="Desjardin D."/>
            <person name="Finy P."/>
            <person name="Geml J."/>
            <person name="Haridas S."/>
            <person name="Hughes K."/>
            <person name="Justo A."/>
            <person name="Karasinski D."/>
            <person name="Kautmanova I."/>
            <person name="Kiss B."/>
            <person name="Kocsube S."/>
            <person name="Kotiranta H."/>
            <person name="LaButti K.M."/>
            <person name="Lechner B.E."/>
            <person name="Liimatainen K."/>
            <person name="Lipzen A."/>
            <person name="Lukacs Z."/>
            <person name="Mihaltcheva S."/>
            <person name="Morgado L.N."/>
            <person name="Niskanen T."/>
            <person name="Noordeloos M.E."/>
            <person name="Ohm R.A."/>
            <person name="Ortiz-Santana B."/>
            <person name="Ovrebo C."/>
            <person name="Racz N."/>
            <person name="Riley R."/>
            <person name="Savchenko A."/>
            <person name="Shiryaev A."/>
            <person name="Soop K."/>
            <person name="Spirin V."/>
            <person name="Szebenyi C."/>
            <person name="Tomsovsky M."/>
            <person name="Tulloss R.E."/>
            <person name="Uehling J."/>
            <person name="Grigoriev I.V."/>
            <person name="Vagvolgyi C."/>
            <person name="Papp T."/>
            <person name="Martin F.M."/>
            <person name="Miettinen O."/>
            <person name="Hibbett D.S."/>
            <person name="Nagy L.G."/>
        </authorList>
    </citation>
    <scope>NUCLEOTIDE SEQUENCE [LARGE SCALE GENOMIC DNA]</scope>
    <source>
        <strain evidence="1 2">CBS 309.79</strain>
    </source>
</reference>
<dbReference type="EMBL" id="ML178840">
    <property type="protein sequence ID" value="TFK98285.1"/>
    <property type="molecule type" value="Genomic_DNA"/>
</dbReference>
<keyword evidence="2" id="KW-1185">Reference proteome</keyword>
<proteinExistence type="predicted"/>
<evidence type="ECO:0000313" key="2">
    <source>
        <dbReference type="Proteomes" id="UP000305067"/>
    </source>
</evidence>
<gene>
    <name evidence="1" type="ORF">BDV98DRAFT_572935</name>
</gene>
<evidence type="ECO:0000313" key="1">
    <source>
        <dbReference type="EMBL" id="TFK98285.1"/>
    </source>
</evidence>
<protein>
    <submittedName>
        <fullName evidence="1">Uncharacterized protein</fullName>
    </submittedName>
</protein>
<name>A0A5C3Q876_9AGAR</name>